<organism evidence="2 3">
    <name type="scientific">Candidatus Egerieicola pullicola</name>
    <dbReference type="NCBI Taxonomy" id="2840775"/>
    <lineage>
        <taxon>Bacteria</taxon>
        <taxon>Bacillati</taxon>
        <taxon>Bacillota</taxon>
        <taxon>Clostridia</taxon>
        <taxon>Eubacteriales</taxon>
        <taxon>Oscillospiraceae</taxon>
        <taxon>Oscillospiraceae incertae sedis</taxon>
        <taxon>Candidatus Egerieicola</taxon>
    </lineage>
</organism>
<name>A0A9D1AJS0_9FIRM</name>
<reference evidence="2" key="1">
    <citation type="submission" date="2020-10" db="EMBL/GenBank/DDBJ databases">
        <authorList>
            <person name="Gilroy R."/>
        </authorList>
    </citation>
    <scope>NUCLEOTIDE SEQUENCE</scope>
    <source>
        <strain evidence="2">CHK184-25365</strain>
    </source>
</reference>
<gene>
    <name evidence="2" type="ORF">IAB36_01325</name>
</gene>
<dbReference type="AlphaFoldDB" id="A0A9D1AJS0"/>
<evidence type="ECO:0000313" key="3">
    <source>
        <dbReference type="Proteomes" id="UP000886749"/>
    </source>
</evidence>
<dbReference type="Proteomes" id="UP000886749">
    <property type="component" value="Unassembled WGS sequence"/>
</dbReference>
<protein>
    <submittedName>
        <fullName evidence="2">Uncharacterized protein</fullName>
    </submittedName>
</protein>
<feature type="transmembrane region" description="Helical" evidence="1">
    <location>
        <begin position="73"/>
        <end position="95"/>
    </location>
</feature>
<evidence type="ECO:0000256" key="1">
    <source>
        <dbReference type="SAM" id="Phobius"/>
    </source>
</evidence>
<feature type="transmembrane region" description="Helical" evidence="1">
    <location>
        <begin position="107"/>
        <end position="126"/>
    </location>
</feature>
<sequence>MNRYLEAALFPGVLILLGITWILPDDQLVWLIAAVVLDLLLLAVLVWYLIRRRKTRRPAPEGESKRTYTWQYWTYRVLFTLAAACYLIGGLVNLILDFAGADAGWCVWLFVAGLVAAAISLPLALWDEAIDPA</sequence>
<proteinExistence type="predicted"/>
<evidence type="ECO:0000313" key="2">
    <source>
        <dbReference type="EMBL" id="HIR40451.1"/>
    </source>
</evidence>
<keyword evidence="1" id="KW-1133">Transmembrane helix</keyword>
<accession>A0A9D1AJS0</accession>
<reference evidence="2" key="2">
    <citation type="journal article" date="2021" name="PeerJ">
        <title>Extensive microbial diversity within the chicken gut microbiome revealed by metagenomics and culture.</title>
        <authorList>
            <person name="Gilroy R."/>
            <person name="Ravi A."/>
            <person name="Getino M."/>
            <person name="Pursley I."/>
            <person name="Horton D.L."/>
            <person name="Alikhan N.F."/>
            <person name="Baker D."/>
            <person name="Gharbi K."/>
            <person name="Hall N."/>
            <person name="Watson M."/>
            <person name="Adriaenssens E.M."/>
            <person name="Foster-Nyarko E."/>
            <person name="Jarju S."/>
            <person name="Secka A."/>
            <person name="Antonio M."/>
            <person name="Oren A."/>
            <person name="Chaudhuri R.R."/>
            <person name="La Ragione R."/>
            <person name="Hildebrand F."/>
            <person name="Pallen M.J."/>
        </authorList>
    </citation>
    <scope>NUCLEOTIDE SEQUENCE</scope>
    <source>
        <strain evidence="2">CHK184-25365</strain>
    </source>
</reference>
<keyword evidence="1" id="KW-0472">Membrane</keyword>
<dbReference type="EMBL" id="DVGY01000032">
    <property type="protein sequence ID" value="HIR40451.1"/>
    <property type="molecule type" value="Genomic_DNA"/>
</dbReference>
<feature type="transmembrane region" description="Helical" evidence="1">
    <location>
        <begin position="29"/>
        <end position="50"/>
    </location>
</feature>
<feature type="transmembrane region" description="Helical" evidence="1">
    <location>
        <begin position="7"/>
        <end position="23"/>
    </location>
</feature>
<comment type="caution">
    <text evidence="2">The sequence shown here is derived from an EMBL/GenBank/DDBJ whole genome shotgun (WGS) entry which is preliminary data.</text>
</comment>
<keyword evidence="1" id="KW-0812">Transmembrane</keyword>